<organism evidence="2 3">
    <name type="scientific">Streptomyces violaceusniger</name>
    <dbReference type="NCBI Taxonomy" id="68280"/>
    <lineage>
        <taxon>Bacteria</taxon>
        <taxon>Bacillati</taxon>
        <taxon>Actinomycetota</taxon>
        <taxon>Actinomycetes</taxon>
        <taxon>Kitasatosporales</taxon>
        <taxon>Streptomycetaceae</taxon>
        <taxon>Streptomyces</taxon>
        <taxon>Streptomyces violaceusniger group</taxon>
    </lineage>
</organism>
<evidence type="ECO:0000313" key="3">
    <source>
        <dbReference type="Proteomes" id="UP000301309"/>
    </source>
</evidence>
<feature type="compositionally biased region" description="Low complexity" evidence="1">
    <location>
        <begin position="68"/>
        <end position="92"/>
    </location>
</feature>
<dbReference type="RefSeq" id="WP_137976267.1">
    <property type="nucleotide sequence ID" value="NZ_BAAASO010000008.1"/>
</dbReference>
<gene>
    <name evidence="2" type="ORF">SVIO_011120</name>
</gene>
<feature type="compositionally biased region" description="Low complexity" evidence="1">
    <location>
        <begin position="149"/>
        <end position="176"/>
    </location>
</feature>
<name>A0A4D4KXC0_STRVO</name>
<comment type="caution">
    <text evidence="2">The sequence shown here is derived from an EMBL/GenBank/DDBJ whole genome shotgun (WGS) entry which is preliminary data.</text>
</comment>
<dbReference type="AlphaFoldDB" id="A0A4D4KXC0"/>
<dbReference type="OrthoDB" id="4338458at2"/>
<feature type="compositionally biased region" description="Low complexity" evidence="1">
    <location>
        <begin position="101"/>
        <end position="114"/>
    </location>
</feature>
<feature type="compositionally biased region" description="Basic and acidic residues" evidence="1">
    <location>
        <begin position="239"/>
        <end position="250"/>
    </location>
</feature>
<feature type="region of interest" description="Disordered" evidence="1">
    <location>
        <begin position="51"/>
        <end position="263"/>
    </location>
</feature>
<feature type="compositionally biased region" description="Basic residues" evidence="1">
    <location>
        <begin position="138"/>
        <end position="148"/>
    </location>
</feature>
<feature type="compositionally biased region" description="Low complexity" evidence="1">
    <location>
        <begin position="126"/>
        <end position="137"/>
    </location>
</feature>
<proteinExistence type="predicted"/>
<feature type="compositionally biased region" description="Basic and acidic residues" evidence="1">
    <location>
        <begin position="177"/>
        <end position="188"/>
    </location>
</feature>
<feature type="compositionally biased region" description="Low complexity" evidence="1">
    <location>
        <begin position="51"/>
        <end position="60"/>
    </location>
</feature>
<dbReference type="Proteomes" id="UP000301309">
    <property type="component" value="Unassembled WGS sequence"/>
</dbReference>
<evidence type="ECO:0000313" key="2">
    <source>
        <dbReference type="EMBL" id="GDY50489.1"/>
    </source>
</evidence>
<sequence length="263" mass="26769">MNALSADSSVGSTIEVLEAELPHLQKQQEALKGDLEAVTKRLEAVSTALSSLQALSTSAAPEQGGDGAPVAVAEPVAQATEAQSAAESVTEAAEPESGEDTATTGRTSAATRKAAIGRQRSGGKAGKAPATGRATKAAAKKTAAKKTAAKATAKAPKSAKATVKATKATAKTAKSTKAAEKPAEKATKETVTTSERSTGLSDSVLAALRKAGRPMRASEVNEALGRDETRTNVNSVRNTLERLRSSDRAQRSGRGLYEAAATS</sequence>
<protein>
    <submittedName>
        <fullName evidence="2">Uncharacterized protein</fullName>
    </submittedName>
</protein>
<keyword evidence="3" id="KW-1185">Reference proteome</keyword>
<reference evidence="2 3" key="1">
    <citation type="journal article" date="2020" name="Int. J. Syst. Evol. Microbiol.">
        <title>Reclassification of Streptomyces castelarensis and Streptomyces sporoclivatus as later heterotypic synonyms of Streptomyces antimycoticus.</title>
        <authorList>
            <person name="Komaki H."/>
            <person name="Tamura T."/>
        </authorList>
    </citation>
    <scope>NUCLEOTIDE SEQUENCE [LARGE SCALE GENOMIC DNA]</scope>
    <source>
        <strain evidence="2 3">NBRC 13459</strain>
    </source>
</reference>
<dbReference type="EMBL" id="BJHW01000001">
    <property type="protein sequence ID" value="GDY50489.1"/>
    <property type="molecule type" value="Genomic_DNA"/>
</dbReference>
<accession>A0A4D4KXC0</accession>
<evidence type="ECO:0000256" key="1">
    <source>
        <dbReference type="SAM" id="MobiDB-lite"/>
    </source>
</evidence>